<dbReference type="GO" id="GO:0005524">
    <property type="term" value="F:ATP binding"/>
    <property type="evidence" value="ECO:0007669"/>
    <property type="project" value="InterPro"/>
</dbReference>
<protein>
    <recommendedName>
        <fullName evidence="3">DNA ligase ATP-dependent N-terminal domain-containing protein</fullName>
    </recommendedName>
</protein>
<dbReference type="PANTHER" id="PTHR45997">
    <property type="entry name" value="DNA LIGASE 4"/>
    <property type="match status" value="1"/>
</dbReference>
<dbReference type="AlphaFoldDB" id="A0A2J6SPZ1"/>
<keyword evidence="1" id="KW-0436">Ligase</keyword>
<dbReference type="GO" id="GO:0003910">
    <property type="term" value="F:DNA ligase (ATP) activity"/>
    <property type="evidence" value="ECO:0007669"/>
    <property type="project" value="InterPro"/>
</dbReference>
<dbReference type="OrthoDB" id="2160351at2759"/>
<feature type="compositionally biased region" description="Polar residues" evidence="2">
    <location>
        <begin position="318"/>
        <end position="347"/>
    </location>
</feature>
<accession>A0A2J6SPZ1</accession>
<dbReference type="GO" id="GO:0006310">
    <property type="term" value="P:DNA recombination"/>
    <property type="evidence" value="ECO:0007669"/>
    <property type="project" value="InterPro"/>
</dbReference>
<organism evidence="4 5">
    <name type="scientific">Hyaloscypha bicolor E</name>
    <dbReference type="NCBI Taxonomy" id="1095630"/>
    <lineage>
        <taxon>Eukaryota</taxon>
        <taxon>Fungi</taxon>
        <taxon>Dikarya</taxon>
        <taxon>Ascomycota</taxon>
        <taxon>Pezizomycotina</taxon>
        <taxon>Leotiomycetes</taxon>
        <taxon>Helotiales</taxon>
        <taxon>Hyaloscyphaceae</taxon>
        <taxon>Hyaloscypha</taxon>
        <taxon>Hyaloscypha bicolor</taxon>
    </lineage>
</organism>
<evidence type="ECO:0000313" key="5">
    <source>
        <dbReference type="Proteomes" id="UP000235371"/>
    </source>
</evidence>
<dbReference type="STRING" id="1095630.A0A2J6SPZ1"/>
<dbReference type="Pfam" id="PF04675">
    <property type="entry name" value="DNA_ligase_A_N"/>
    <property type="match status" value="1"/>
</dbReference>
<dbReference type="GeneID" id="36595488"/>
<dbReference type="PANTHER" id="PTHR45997:SF2">
    <property type="entry name" value="ATP DEPENDENT DNA LIGASE DOMAIN PROTEIN (AFU_ORTHOLOGUE AFUA_5G02430)"/>
    <property type="match status" value="1"/>
</dbReference>
<dbReference type="Gene3D" id="1.10.3260.10">
    <property type="entry name" value="DNA ligase, ATP-dependent, N-terminal domain"/>
    <property type="match status" value="1"/>
</dbReference>
<dbReference type="GO" id="GO:0003677">
    <property type="term" value="F:DNA binding"/>
    <property type="evidence" value="ECO:0007669"/>
    <property type="project" value="InterPro"/>
</dbReference>
<reference evidence="4 5" key="1">
    <citation type="submission" date="2016-04" db="EMBL/GenBank/DDBJ databases">
        <title>A degradative enzymes factory behind the ericoid mycorrhizal symbiosis.</title>
        <authorList>
            <consortium name="DOE Joint Genome Institute"/>
            <person name="Martino E."/>
            <person name="Morin E."/>
            <person name="Grelet G."/>
            <person name="Kuo A."/>
            <person name="Kohler A."/>
            <person name="Daghino S."/>
            <person name="Barry K."/>
            <person name="Choi C."/>
            <person name="Cichocki N."/>
            <person name="Clum A."/>
            <person name="Copeland A."/>
            <person name="Hainaut M."/>
            <person name="Haridas S."/>
            <person name="Labutti K."/>
            <person name="Lindquist E."/>
            <person name="Lipzen A."/>
            <person name="Khouja H.-R."/>
            <person name="Murat C."/>
            <person name="Ohm R."/>
            <person name="Olson A."/>
            <person name="Spatafora J."/>
            <person name="Veneault-Fourrey C."/>
            <person name="Henrissat B."/>
            <person name="Grigoriev I."/>
            <person name="Martin F."/>
            <person name="Perotto S."/>
        </authorList>
    </citation>
    <scope>NUCLEOTIDE SEQUENCE [LARGE SCALE GENOMIC DNA]</scope>
    <source>
        <strain evidence="4 5">E</strain>
    </source>
</reference>
<dbReference type="GO" id="GO:0006303">
    <property type="term" value="P:double-strand break repair via nonhomologous end joining"/>
    <property type="evidence" value="ECO:0007669"/>
    <property type="project" value="TreeGrafter"/>
</dbReference>
<dbReference type="InterPro" id="IPR036599">
    <property type="entry name" value="DNA_ligase_N_sf"/>
</dbReference>
<feature type="compositionally biased region" description="Polar residues" evidence="2">
    <location>
        <begin position="370"/>
        <end position="382"/>
    </location>
</feature>
<dbReference type="InterPro" id="IPR012308">
    <property type="entry name" value="DNA_ligase_ATP-dep_N"/>
</dbReference>
<sequence length="546" mass="60679">MPFPFVYLCDLLNDLERPHVSRYPMLPKDLANYTKDKVIRWLRLHRDRLNAFSTDSEAVMSMLQPEKQIDRVYGLDPGSLELVIARALSLPRQHYLALQQWRTDPVRGDLGACVKRAMENMENMATPGQANAVMVEEIDQSLLQIAAFDQRSSPAVQSLASSWKHPDGIELLVNLYQRLQAREAKWLTRLILKSYAPIKFPENLEPGPQHSFLPTCVQLKIQFPSSAPLPVRRDGTRIIVGVGANETVHRHPALPRAAPQSSFLASTPIAATIQALPTPVASSQPAYSTPASSISLPPHTISTPFSPVPAPPATSSALQPTSPTPTWSLSASRRALSTPTSSMQVPTPTVGHSRCSPSTSAPFSHLAARSSPNNHPTTPSRTILGQVSQNIPTISPQKSPMRSSPVPSIFTSSSGTCKWTPNTCPLSTCVFILGPCISKIPYITEELLSWHASRYTTSVRALAHRALQQRCSRTGKRFRKIALVESHRTQPTVDFLRRISTLRLTRKGKKEWVGVYDWRLLECITKMEQGKELTYDPWVRCWICNI</sequence>
<dbReference type="InterPro" id="IPR029710">
    <property type="entry name" value="LIG4"/>
</dbReference>
<dbReference type="RefSeq" id="XP_024729711.1">
    <property type="nucleotide sequence ID" value="XM_024887412.1"/>
</dbReference>
<evidence type="ECO:0000256" key="2">
    <source>
        <dbReference type="SAM" id="MobiDB-lite"/>
    </source>
</evidence>
<dbReference type="EMBL" id="KZ613895">
    <property type="protein sequence ID" value="PMD52807.1"/>
    <property type="molecule type" value="Genomic_DNA"/>
</dbReference>
<name>A0A2J6SPZ1_9HELO</name>
<gene>
    <name evidence="4" type="ORF">K444DRAFT_668461</name>
</gene>
<dbReference type="GO" id="GO:0032807">
    <property type="term" value="C:DNA ligase IV complex"/>
    <property type="evidence" value="ECO:0007669"/>
    <property type="project" value="TreeGrafter"/>
</dbReference>
<feature type="domain" description="DNA ligase ATP-dependent N-terminal" evidence="3">
    <location>
        <begin position="5"/>
        <end position="194"/>
    </location>
</feature>
<feature type="compositionally biased region" description="Polar residues" evidence="2">
    <location>
        <begin position="281"/>
        <end position="295"/>
    </location>
</feature>
<evidence type="ECO:0000256" key="1">
    <source>
        <dbReference type="ARBA" id="ARBA00022598"/>
    </source>
</evidence>
<proteinExistence type="predicted"/>
<evidence type="ECO:0000313" key="4">
    <source>
        <dbReference type="EMBL" id="PMD52807.1"/>
    </source>
</evidence>
<dbReference type="InParanoid" id="A0A2J6SPZ1"/>
<dbReference type="Proteomes" id="UP000235371">
    <property type="component" value="Unassembled WGS sequence"/>
</dbReference>
<evidence type="ECO:0000259" key="3">
    <source>
        <dbReference type="Pfam" id="PF04675"/>
    </source>
</evidence>
<keyword evidence="5" id="KW-1185">Reference proteome</keyword>
<feature type="region of interest" description="Disordered" evidence="2">
    <location>
        <begin position="281"/>
        <end position="382"/>
    </location>
</feature>
<dbReference type="GO" id="GO:0006297">
    <property type="term" value="P:nucleotide-excision repair, DNA gap filling"/>
    <property type="evidence" value="ECO:0007669"/>
    <property type="project" value="TreeGrafter"/>
</dbReference>